<evidence type="ECO:0000259" key="2">
    <source>
        <dbReference type="Pfam" id="PF14606"/>
    </source>
</evidence>
<dbReference type="GO" id="GO:0016788">
    <property type="term" value="F:hydrolase activity, acting on ester bonds"/>
    <property type="evidence" value="ECO:0007669"/>
    <property type="project" value="UniProtKB-ARBA"/>
</dbReference>
<dbReference type="Gene3D" id="2.60.120.260">
    <property type="entry name" value="Galactose-binding domain-like"/>
    <property type="match status" value="1"/>
</dbReference>
<evidence type="ECO:0000313" key="5">
    <source>
        <dbReference type="Proteomes" id="UP000215355"/>
    </source>
</evidence>
<name>A0AAJ4XAR8_9SPHI</name>
<reference evidence="4 5" key="1">
    <citation type="submission" date="2017-06" db="EMBL/GenBank/DDBJ databases">
        <authorList>
            <consortium name="Pathogen Informatics"/>
        </authorList>
    </citation>
    <scope>NUCLEOTIDE SEQUENCE [LARGE SCALE GENOMIC DNA]</scope>
    <source>
        <strain evidence="4 5">NCTC12149</strain>
    </source>
</reference>
<dbReference type="InterPro" id="IPR032740">
    <property type="entry name" value="GxDLY"/>
</dbReference>
<protein>
    <recommendedName>
        <fullName evidence="6">Lysophospholipase L1</fullName>
    </recommendedName>
</protein>
<evidence type="ECO:0000313" key="4">
    <source>
        <dbReference type="EMBL" id="SNV43738.1"/>
    </source>
</evidence>
<dbReference type="KEGG" id="smiz:4412673_00851"/>
<dbReference type="Pfam" id="PF14606">
    <property type="entry name" value="Lipase_GDSL_3"/>
    <property type="match status" value="1"/>
</dbReference>
<feature type="domain" description="SGNH hydrolase-type esterase" evidence="2">
    <location>
        <begin position="181"/>
        <end position="363"/>
    </location>
</feature>
<feature type="domain" description="SGNH hydrolase-type esterase N-terminal" evidence="3">
    <location>
        <begin position="29"/>
        <end position="172"/>
    </location>
</feature>
<sequence length="367" mass="41135">MFKSIRHWKESFLSSLFCMLAVLASAQEMKWHDVLKESALEGRVKAIDASDGYARLPLGLKDEVREPVWNLGQDAAGVYVEFQTSAPSFTVRYQVTEGLNMPHMPTTGVSGLDLYTKANNEKDWNWIHGKYSFKDTISYKFEDFGVRPENTYRLYLPLYNAVKWMEIGTTGDLSFLHRESKPIVIYGTSIAQGACASRPGLGWTNWMGRNFDHEVINLAFSGNGRLEQPILDLIKQEDAAVFILDCIPNLSVSGEDGAAKLTGLIQNAVKTIRELHPKTAIVIAAHSSSEVPGVYNLKTNADYESRSRVAEKAVKALQGKGDKNLYWLSEKEIGLDRNSTVDYAHPNDFGMEKIADAYTKLLKRILK</sequence>
<dbReference type="SUPFAM" id="SSF52266">
    <property type="entry name" value="SGNH hydrolase"/>
    <property type="match status" value="1"/>
</dbReference>
<dbReference type="AlphaFoldDB" id="A0AAJ4XAR8"/>
<dbReference type="RefSeq" id="WP_093098699.1">
    <property type="nucleotide sequence ID" value="NZ_FNGK01000003.1"/>
</dbReference>
<dbReference type="Pfam" id="PF14607">
    <property type="entry name" value="GxDLY"/>
    <property type="match status" value="1"/>
</dbReference>
<feature type="signal peptide" evidence="1">
    <location>
        <begin position="1"/>
        <end position="26"/>
    </location>
</feature>
<keyword evidence="1" id="KW-0732">Signal</keyword>
<dbReference type="EMBL" id="LT906468">
    <property type="protein sequence ID" value="SNV43738.1"/>
    <property type="molecule type" value="Genomic_DNA"/>
</dbReference>
<accession>A0AAJ4XAR8</accession>
<dbReference type="InterPro" id="IPR013830">
    <property type="entry name" value="SGNH_hydro"/>
</dbReference>
<evidence type="ECO:0000256" key="1">
    <source>
        <dbReference type="SAM" id="SignalP"/>
    </source>
</evidence>
<proteinExistence type="predicted"/>
<gene>
    <name evidence="4" type="ORF">SAMEA4412673_00851</name>
</gene>
<dbReference type="Proteomes" id="UP000215355">
    <property type="component" value="Chromosome 1"/>
</dbReference>
<organism evidence="4 5">
    <name type="scientific">Sphingobacterium mizutaii</name>
    <dbReference type="NCBI Taxonomy" id="1010"/>
    <lineage>
        <taxon>Bacteria</taxon>
        <taxon>Pseudomonadati</taxon>
        <taxon>Bacteroidota</taxon>
        <taxon>Sphingobacteriia</taxon>
        <taxon>Sphingobacteriales</taxon>
        <taxon>Sphingobacteriaceae</taxon>
        <taxon>Sphingobacterium</taxon>
    </lineage>
</organism>
<dbReference type="Gene3D" id="3.40.50.1110">
    <property type="entry name" value="SGNH hydrolase"/>
    <property type="match status" value="1"/>
</dbReference>
<dbReference type="InterPro" id="IPR036514">
    <property type="entry name" value="SGNH_hydro_sf"/>
</dbReference>
<evidence type="ECO:0000259" key="3">
    <source>
        <dbReference type="Pfam" id="PF14607"/>
    </source>
</evidence>
<evidence type="ECO:0008006" key="6">
    <source>
        <dbReference type="Google" id="ProtNLM"/>
    </source>
</evidence>
<feature type="chain" id="PRO_5042561020" description="Lysophospholipase L1" evidence="1">
    <location>
        <begin position="27"/>
        <end position="367"/>
    </location>
</feature>